<keyword evidence="6" id="KW-0808">Transferase</keyword>
<name>A0A1H3ZP45_9BACI</name>
<dbReference type="PANTHER" id="PTHR39087">
    <property type="entry name" value="UPF0104 MEMBRANE PROTEIN MJ1595"/>
    <property type="match status" value="1"/>
</dbReference>
<evidence type="ECO:0000313" key="7">
    <source>
        <dbReference type="EMBL" id="SEA25500.1"/>
    </source>
</evidence>
<keyword evidence="6" id="KW-0046">Antibiotic resistance</keyword>
<dbReference type="GO" id="GO:0006629">
    <property type="term" value="P:lipid metabolic process"/>
    <property type="evidence" value="ECO:0007669"/>
    <property type="project" value="UniProtKB-KW"/>
</dbReference>
<dbReference type="STRING" id="571932.SAMN05421743_103316"/>
<proteinExistence type="inferred from homology"/>
<feature type="transmembrane region" description="Helical" evidence="6">
    <location>
        <begin position="278"/>
        <end position="299"/>
    </location>
</feature>
<keyword evidence="6" id="KW-0443">Lipid metabolism</keyword>
<evidence type="ECO:0000256" key="1">
    <source>
        <dbReference type="ARBA" id="ARBA00004651"/>
    </source>
</evidence>
<dbReference type="Proteomes" id="UP000198584">
    <property type="component" value="Unassembled WGS sequence"/>
</dbReference>
<evidence type="ECO:0000256" key="4">
    <source>
        <dbReference type="ARBA" id="ARBA00022989"/>
    </source>
</evidence>
<evidence type="ECO:0000256" key="3">
    <source>
        <dbReference type="ARBA" id="ARBA00022692"/>
    </source>
</evidence>
<accession>A0A1H3ZP45</accession>
<dbReference type="EC" id="2.3.2.3" evidence="6"/>
<reference evidence="7 8" key="1">
    <citation type="submission" date="2016-10" db="EMBL/GenBank/DDBJ databases">
        <authorList>
            <person name="de Groot N.N."/>
        </authorList>
    </citation>
    <scope>NUCLEOTIDE SEQUENCE [LARGE SCALE GENOMIC DNA]</scope>
    <source>
        <strain evidence="7 8">CCM7597</strain>
    </source>
</reference>
<protein>
    <recommendedName>
        <fullName evidence="6">Phosphatidylglycerol lysyltransferase</fullName>
        <ecNumber evidence="6">2.3.2.3</ecNumber>
    </recommendedName>
    <alternativeName>
        <fullName evidence="6">Lysylphosphatidylglycerol synthase</fullName>
    </alternativeName>
</protein>
<feature type="transmembrane region" description="Helical" evidence="6">
    <location>
        <begin position="40"/>
        <end position="60"/>
    </location>
</feature>
<comment type="function">
    <text evidence="6">Catalyzes the transfer of a lysyl group from L-lysyl-tRNA(Lys) to membrane-bound phosphatidylglycerol (PG), which produces lysylphosphatidylglycerol (LPG), a major component of the bacterial membrane with a positive net charge. LPG synthesis contributes to bacterial virulence as it is involved in the resistance mechanism against cationic antimicrobial peptides (CAMP) produces by the host's immune system (defensins, cathelicidins) and by the competing microorganisms.</text>
</comment>
<dbReference type="GO" id="GO:0005886">
    <property type="term" value="C:plasma membrane"/>
    <property type="evidence" value="ECO:0007669"/>
    <property type="project" value="UniProtKB-SubCell"/>
</dbReference>
<organism evidence="7 8">
    <name type="scientific">Thalassobacillus cyri</name>
    <dbReference type="NCBI Taxonomy" id="571932"/>
    <lineage>
        <taxon>Bacteria</taxon>
        <taxon>Bacillati</taxon>
        <taxon>Bacillota</taxon>
        <taxon>Bacilli</taxon>
        <taxon>Bacillales</taxon>
        <taxon>Bacillaceae</taxon>
        <taxon>Thalassobacillus</taxon>
    </lineage>
</organism>
<evidence type="ECO:0000313" key="8">
    <source>
        <dbReference type="Proteomes" id="UP000198584"/>
    </source>
</evidence>
<dbReference type="GO" id="GO:0046677">
    <property type="term" value="P:response to antibiotic"/>
    <property type="evidence" value="ECO:0007669"/>
    <property type="project" value="UniProtKB-KW"/>
</dbReference>
<evidence type="ECO:0000256" key="6">
    <source>
        <dbReference type="RuleBase" id="RU363042"/>
    </source>
</evidence>
<comment type="catalytic activity">
    <reaction evidence="6">
        <text>L-lysyl-tRNA(Lys) + a 1,2-diacyl-sn-glycero-3-phospho-(1'-sn-glycerol) = a 1,2-diacyl-sn-glycero-3-phospho-1'-(3'-O-L-lysyl)-sn-glycerol + tRNA(Lys)</text>
        <dbReference type="Rhea" id="RHEA:10668"/>
        <dbReference type="Rhea" id="RHEA-COMP:9696"/>
        <dbReference type="Rhea" id="RHEA-COMP:9697"/>
        <dbReference type="ChEBI" id="CHEBI:64716"/>
        <dbReference type="ChEBI" id="CHEBI:75792"/>
        <dbReference type="ChEBI" id="CHEBI:78442"/>
        <dbReference type="ChEBI" id="CHEBI:78529"/>
        <dbReference type="EC" id="2.3.2.3"/>
    </reaction>
</comment>
<comment type="similarity">
    <text evidence="6">Belongs to the LPG synthase family.</text>
</comment>
<dbReference type="GO" id="GO:0050071">
    <property type="term" value="F:phosphatidylglycerol lysyltransferase activity"/>
    <property type="evidence" value="ECO:0007669"/>
    <property type="project" value="UniProtKB-EC"/>
</dbReference>
<dbReference type="RefSeq" id="WP_093043296.1">
    <property type="nucleotide sequence ID" value="NZ_FNQR01000003.1"/>
</dbReference>
<feature type="transmembrane region" description="Helical" evidence="6">
    <location>
        <begin position="121"/>
        <end position="142"/>
    </location>
</feature>
<dbReference type="EMBL" id="FNQR01000003">
    <property type="protein sequence ID" value="SEA25500.1"/>
    <property type="molecule type" value="Genomic_DNA"/>
</dbReference>
<keyword evidence="5 6" id="KW-0472">Membrane</keyword>
<dbReference type="AlphaFoldDB" id="A0A1H3ZP45"/>
<keyword evidence="8" id="KW-1185">Reference proteome</keyword>
<keyword evidence="4 6" id="KW-1133">Transmembrane helix</keyword>
<evidence type="ECO:0000256" key="5">
    <source>
        <dbReference type="ARBA" id="ARBA00023136"/>
    </source>
</evidence>
<sequence>MQRVKRYVFWGGRLVVGICFIWLTYLVFDLSYILSQVKQLFGNFWLVTTMTCFYLAAFIIRAKAWQLYVGKQISVKVFVDGVMYSLFINHLLPIKVGDIVRTGYLAQSEKVTWKTALQSVVVMRLLDLMVLGLIAIIGVLYLGLSLSYYFLIMLVIGGGLLLGLLLLKEKWRNVLINHARQILSILFAAKGMIIFTLIILSWCLEALVIFAVTTEFSLSLSYLQSLWINSFTIAGQVFHFSPGGIGTYESFMSFALAAYRVPIKEAYTIAVITHGFKFIFSFVVGIYLILSVPISWSTIKHWLKRKED</sequence>
<feature type="transmembrane region" description="Helical" evidence="6">
    <location>
        <begin position="187"/>
        <end position="212"/>
    </location>
</feature>
<gene>
    <name evidence="6" type="primary">mprF</name>
    <name evidence="7" type="ORF">SAMN05421743_103316</name>
</gene>
<dbReference type="PANTHER" id="PTHR39087:SF2">
    <property type="entry name" value="UPF0104 MEMBRANE PROTEIN MJ1595"/>
    <property type="match status" value="1"/>
</dbReference>
<dbReference type="InterPro" id="IPR022791">
    <property type="entry name" value="L-PG_synthase/AglD"/>
</dbReference>
<keyword evidence="3 6" id="KW-0812">Transmembrane</keyword>
<dbReference type="Pfam" id="PF03706">
    <property type="entry name" value="LPG_synthase_TM"/>
    <property type="match status" value="1"/>
</dbReference>
<evidence type="ECO:0000256" key="2">
    <source>
        <dbReference type="ARBA" id="ARBA00022475"/>
    </source>
</evidence>
<feature type="transmembrane region" description="Helical" evidence="6">
    <location>
        <begin position="7"/>
        <end position="28"/>
    </location>
</feature>
<feature type="transmembrane region" description="Helical" evidence="6">
    <location>
        <begin position="148"/>
        <end position="167"/>
    </location>
</feature>
<comment type="subcellular location">
    <subcellularLocation>
        <location evidence="1 6">Cell membrane</location>
        <topology evidence="1 6">Multi-pass membrane protein</topology>
    </subcellularLocation>
</comment>
<keyword evidence="2" id="KW-1003">Cell membrane</keyword>